<keyword evidence="1" id="KW-0732">Signal</keyword>
<dbReference type="Proteomes" id="UP000036061">
    <property type="component" value="Chromosome"/>
</dbReference>
<evidence type="ECO:0000313" key="2">
    <source>
        <dbReference type="EMBL" id="AWX53660.1"/>
    </source>
</evidence>
<evidence type="ECO:0000256" key="1">
    <source>
        <dbReference type="SAM" id="SignalP"/>
    </source>
</evidence>
<sequence length="246" mass="27422">MNIRNVLSLLLTSVLLLTSYVSPTFAFENLQHFKTMAGKNRTPEGCSFRSGVMTIGRTFNSNTLNGTLQHRVFGTIEDVKKCYKYGAYVHIMESYVKAKDGSTNTGKIGVYSPEDTDGSSLQISDAVFNWLDWTNIAQLTVKVLSNDFKAEIRATQPTGTIHSRRIRATNAFGIDHANLPASVSSTTADKAVQDDTLGFSTYFDITMYDELGKIESSGKVRYFVVNGLGETIGIWGEEMYIEHYMW</sequence>
<gene>
    <name evidence="2" type="ORF">AB432_000505</name>
</gene>
<feature type="signal peptide" evidence="1">
    <location>
        <begin position="1"/>
        <end position="26"/>
    </location>
</feature>
<protein>
    <submittedName>
        <fullName evidence="2">Uncharacterized protein</fullName>
    </submittedName>
</protein>
<dbReference type="EMBL" id="CP030117">
    <property type="protein sequence ID" value="AWX53660.1"/>
    <property type="molecule type" value="Genomic_DNA"/>
</dbReference>
<dbReference type="AlphaFoldDB" id="A0A2Z4MB01"/>
<proteinExistence type="predicted"/>
<name>A0A2Z4MB01_BREBE</name>
<feature type="chain" id="PRO_5016365596" evidence="1">
    <location>
        <begin position="27"/>
        <end position="246"/>
    </location>
</feature>
<dbReference type="RefSeq" id="WP_048035543.1">
    <property type="nucleotide sequence ID" value="NZ_CP030117.1"/>
</dbReference>
<evidence type="ECO:0000313" key="3">
    <source>
        <dbReference type="Proteomes" id="UP000036061"/>
    </source>
</evidence>
<accession>A0A2Z4MB01</accession>
<reference evidence="2 3" key="1">
    <citation type="journal article" date="2015" name="Genome Announc.">
        <title>Draft Genome Sequence of Brevibacillus brevis DZQ7, a Plant Growth-Promoting Rhizobacterium with Broad-Spectrum Antimicrobial Activity.</title>
        <authorList>
            <person name="Hou Q."/>
            <person name="Wang C."/>
            <person name="Hou X."/>
            <person name="Xia Z."/>
            <person name="Ye J."/>
            <person name="Liu K."/>
            <person name="Liu H."/>
            <person name="Wang J."/>
            <person name="Guo H."/>
            <person name="Yu X."/>
            <person name="Yang Y."/>
            <person name="Du B."/>
            <person name="Ding Y."/>
        </authorList>
    </citation>
    <scope>NUCLEOTIDE SEQUENCE [LARGE SCALE GENOMIC DNA]</scope>
    <source>
        <strain evidence="2 3">DZQ7</strain>
    </source>
</reference>
<organism evidence="2 3">
    <name type="scientific">Brevibacillus brevis</name>
    <name type="common">Bacillus brevis</name>
    <dbReference type="NCBI Taxonomy" id="1393"/>
    <lineage>
        <taxon>Bacteria</taxon>
        <taxon>Bacillati</taxon>
        <taxon>Bacillota</taxon>
        <taxon>Bacilli</taxon>
        <taxon>Bacillales</taxon>
        <taxon>Paenibacillaceae</taxon>
        <taxon>Brevibacillus</taxon>
    </lineage>
</organism>